<proteinExistence type="predicted"/>
<protein>
    <submittedName>
        <fullName evidence="1">Uncharacterized protein</fullName>
    </submittedName>
</protein>
<comment type="caution">
    <text evidence="1">The sequence shown here is derived from an EMBL/GenBank/DDBJ whole genome shotgun (WGS) entry which is preliminary data.</text>
</comment>
<sequence>MGRLAERDGDTWISAEPSCDIKMDGGEQIMMTVVMEPQHDEGGGGMRKEKTSLELGFAERALSAAGAAVLSAVISILWTSPRLICKHRLPAFLTRILLAMLRVGWGFLDQTCCLRI</sequence>
<name>A0ACB9P340_9MYRT</name>
<organism evidence="1 2">
    <name type="scientific">Melastoma candidum</name>
    <dbReference type="NCBI Taxonomy" id="119954"/>
    <lineage>
        <taxon>Eukaryota</taxon>
        <taxon>Viridiplantae</taxon>
        <taxon>Streptophyta</taxon>
        <taxon>Embryophyta</taxon>
        <taxon>Tracheophyta</taxon>
        <taxon>Spermatophyta</taxon>
        <taxon>Magnoliopsida</taxon>
        <taxon>eudicotyledons</taxon>
        <taxon>Gunneridae</taxon>
        <taxon>Pentapetalae</taxon>
        <taxon>rosids</taxon>
        <taxon>malvids</taxon>
        <taxon>Myrtales</taxon>
        <taxon>Melastomataceae</taxon>
        <taxon>Melastomatoideae</taxon>
        <taxon>Melastomateae</taxon>
        <taxon>Melastoma</taxon>
    </lineage>
</organism>
<reference evidence="2" key="1">
    <citation type="journal article" date="2023" name="Front. Plant Sci.">
        <title>Chromosomal-level genome assembly of Melastoma candidum provides insights into trichome evolution.</title>
        <authorList>
            <person name="Zhong Y."/>
            <person name="Wu W."/>
            <person name="Sun C."/>
            <person name="Zou P."/>
            <person name="Liu Y."/>
            <person name="Dai S."/>
            <person name="Zhou R."/>
        </authorList>
    </citation>
    <scope>NUCLEOTIDE SEQUENCE [LARGE SCALE GENOMIC DNA]</scope>
</reference>
<dbReference type="EMBL" id="CM042886">
    <property type="protein sequence ID" value="KAI4340910.1"/>
    <property type="molecule type" value="Genomic_DNA"/>
</dbReference>
<accession>A0ACB9P340</accession>
<evidence type="ECO:0000313" key="1">
    <source>
        <dbReference type="EMBL" id="KAI4340910.1"/>
    </source>
</evidence>
<gene>
    <name evidence="1" type="ORF">MLD38_025703</name>
</gene>
<keyword evidence="2" id="KW-1185">Reference proteome</keyword>
<evidence type="ECO:0000313" key="2">
    <source>
        <dbReference type="Proteomes" id="UP001057402"/>
    </source>
</evidence>
<dbReference type="Proteomes" id="UP001057402">
    <property type="component" value="Chromosome 7"/>
</dbReference>